<evidence type="ECO:0000313" key="2">
    <source>
        <dbReference type="EnsemblPlants" id="Solyc02g036290.3.1"/>
    </source>
</evidence>
<dbReference type="Gramene" id="Solyc02g036290.3.1">
    <property type="protein sequence ID" value="Solyc02g036290.3.1"/>
    <property type="gene ID" value="Solyc02g036290.3"/>
</dbReference>
<dbReference type="PaxDb" id="4081-Solyc02g036290.2.1"/>
<name>A0A3Q7EXM0_SOLLC</name>
<dbReference type="InParanoid" id="A0A3Q7EXM0"/>
<keyword evidence="3" id="KW-1185">Reference proteome</keyword>
<dbReference type="PANTHER" id="PTHR28641:SF1">
    <property type="entry name" value="MALONYL-COA DECARBOXYLASE, MITOCHONDRIAL"/>
    <property type="match status" value="1"/>
</dbReference>
<dbReference type="InterPro" id="IPR038917">
    <property type="entry name" value="Malonyl_CoA_deC"/>
</dbReference>
<organism evidence="2">
    <name type="scientific">Solanum lycopersicum</name>
    <name type="common">Tomato</name>
    <name type="synonym">Lycopersicon esculentum</name>
    <dbReference type="NCBI Taxonomy" id="4081"/>
    <lineage>
        <taxon>Eukaryota</taxon>
        <taxon>Viridiplantae</taxon>
        <taxon>Streptophyta</taxon>
        <taxon>Embryophyta</taxon>
        <taxon>Tracheophyta</taxon>
        <taxon>Spermatophyta</taxon>
        <taxon>Magnoliopsida</taxon>
        <taxon>eudicotyledons</taxon>
        <taxon>Gunneridae</taxon>
        <taxon>Pentapetalae</taxon>
        <taxon>asterids</taxon>
        <taxon>lamiids</taxon>
        <taxon>Solanales</taxon>
        <taxon>Solanaceae</taxon>
        <taxon>Solanoideae</taxon>
        <taxon>Solaneae</taxon>
        <taxon>Solanum</taxon>
        <taxon>Solanum subgen. Lycopersicon</taxon>
    </lineage>
</organism>
<evidence type="ECO:0000313" key="3">
    <source>
        <dbReference type="Proteomes" id="UP000004994"/>
    </source>
</evidence>
<dbReference type="GO" id="GO:0006633">
    <property type="term" value="P:fatty acid biosynthetic process"/>
    <property type="evidence" value="ECO:0007669"/>
    <property type="project" value="InterPro"/>
</dbReference>
<accession>A0A3Q7EXM0</accession>
<proteinExistence type="predicted"/>
<reference evidence="2" key="2">
    <citation type="submission" date="2019-01" db="UniProtKB">
        <authorList>
            <consortium name="EnsemblPlants"/>
        </authorList>
    </citation>
    <scope>IDENTIFICATION</scope>
    <source>
        <strain evidence="2">cv. Heinz 1706</strain>
    </source>
</reference>
<reference evidence="2" key="1">
    <citation type="journal article" date="2012" name="Nature">
        <title>The tomato genome sequence provides insights into fleshy fruit evolution.</title>
        <authorList>
            <consortium name="Tomato Genome Consortium"/>
        </authorList>
    </citation>
    <scope>NUCLEOTIDE SEQUENCE [LARGE SCALE GENOMIC DNA]</scope>
    <source>
        <strain evidence="2">cv. Heinz 1706</strain>
    </source>
</reference>
<dbReference type="InterPro" id="IPR042303">
    <property type="entry name" value="Malonyl_CoA_deC_C_sf"/>
</dbReference>
<feature type="domain" description="Malonyl-CoA decarboxylase C-terminal" evidence="1">
    <location>
        <begin position="14"/>
        <end position="121"/>
    </location>
</feature>
<dbReference type="AlphaFoldDB" id="A0A3Q7EXM0"/>
<evidence type="ECO:0000259" key="1">
    <source>
        <dbReference type="Pfam" id="PF05292"/>
    </source>
</evidence>
<dbReference type="Pfam" id="PF05292">
    <property type="entry name" value="MCD"/>
    <property type="match status" value="1"/>
</dbReference>
<dbReference type="STRING" id="4081.A0A3Q7EXM0"/>
<protein>
    <recommendedName>
        <fullName evidence="1">Malonyl-CoA decarboxylase C-terminal domain-containing protein</fullName>
    </recommendedName>
</protein>
<sequence length="127" mass="14299">MTSSAFKEILLRPEEEKALMDASQYACSDLGSSGIEVMWNVLTSKNHEWTNSPNVLSALRALMMRLCARYLMKEKKRGKALDSVANFHLQNGAMIGRLNWMADRSQNGLTQSEGIMVDKGYPDHIFT</sequence>
<dbReference type="EnsemblPlants" id="Solyc02g036290.3.1">
    <property type="protein sequence ID" value="Solyc02g036290.3.1"/>
    <property type="gene ID" value="Solyc02g036290.3"/>
</dbReference>
<dbReference type="Proteomes" id="UP000004994">
    <property type="component" value="Chromosome 2"/>
</dbReference>
<dbReference type="Gene3D" id="3.40.630.150">
    <property type="entry name" value="Malonyl-CoA decarboxylase, catalytic domain"/>
    <property type="match status" value="1"/>
</dbReference>
<dbReference type="PANTHER" id="PTHR28641">
    <property type="match status" value="1"/>
</dbReference>
<dbReference type="InterPro" id="IPR007956">
    <property type="entry name" value="Malonyl_CoA_deC_C"/>
</dbReference>
<dbReference type="GO" id="GO:0050080">
    <property type="term" value="F:malonyl-CoA decarboxylase activity"/>
    <property type="evidence" value="ECO:0007669"/>
    <property type="project" value="InterPro"/>
</dbReference>
<dbReference type="SMR" id="A0A3Q7EXM0"/>